<keyword evidence="5" id="KW-1185">Reference proteome</keyword>
<feature type="compositionally biased region" description="Low complexity" evidence="1">
    <location>
        <begin position="415"/>
        <end position="432"/>
    </location>
</feature>
<comment type="caution">
    <text evidence="4">The sequence shown here is derived from an EMBL/GenBank/DDBJ whole genome shotgun (WGS) entry which is preliminary data.</text>
</comment>
<name>A0A9Q0DF02_9TELE</name>
<dbReference type="Pfam" id="PF24532">
    <property type="entry name" value="FIBL-2"/>
    <property type="match status" value="1"/>
</dbReference>
<evidence type="ECO:0000256" key="2">
    <source>
        <dbReference type="SAM" id="SignalP"/>
    </source>
</evidence>
<feature type="compositionally biased region" description="Polar residues" evidence="1">
    <location>
        <begin position="232"/>
        <end position="255"/>
    </location>
</feature>
<evidence type="ECO:0000256" key="1">
    <source>
        <dbReference type="SAM" id="MobiDB-lite"/>
    </source>
</evidence>
<feature type="region of interest" description="Disordered" evidence="1">
    <location>
        <begin position="319"/>
        <end position="432"/>
    </location>
</feature>
<sequence>MDIQRVALCLSYVILYLDVCLSQKDCTAVDCPVLQNCIKEVLEAGACCATCVRKGCTCEGYQYYDCIHAGFRQGKVPQGESYFVDFGSTECSCPHGGGKIGCHFIPCPEVPPNCIDVTAPEDGCPECGQIGCVHGNKKYKAGHRFQMDPCQMCYCPNHGGHLACSPIPGCDTHVIPSMENNDPLREIKRQPRNKQTNPPEKVSKLPLGDSLPLYKQDPPGFGTDKYDHTLIEATSSLPLDRNQTPESTASPSTQPEVDLVSSPSRGHMRREGQGGTPGSPDQERKYKVEAHHQLLRQNIEQIATGGRKEAMTLAAVVTATQRVTTENPRPKDTAPSAPPRDKEGEHGGHHRHTPSGNSSGHVAPHEAQGHEGPTGAHREEQPPYQTVRMSPTRRPPLLNAVRPCEAAMTDDSTQTTNAPPSRAPSSSQSARTTTTCDIFFRHHILVIPPQGKG</sequence>
<dbReference type="Proteomes" id="UP001148018">
    <property type="component" value="Unassembled WGS sequence"/>
</dbReference>
<reference evidence="4" key="1">
    <citation type="submission" date="2022-07" db="EMBL/GenBank/DDBJ databases">
        <title>Chromosome-level genome of Muraenolepis orangiensis.</title>
        <authorList>
            <person name="Kim J."/>
        </authorList>
    </citation>
    <scope>NUCLEOTIDE SEQUENCE</scope>
    <source>
        <strain evidence="4">KU_S4_2022</strain>
        <tissue evidence="4">Muscle</tissue>
    </source>
</reference>
<evidence type="ECO:0000259" key="3">
    <source>
        <dbReference type="Pfam" id="PF24532"/>
    </source>
</evidence>
<accession>A0A9Q0DF02</accession>
<dbReference type="PANTHER" id="PTHR46252">
    <property type="entry name" value="BRORIN FAMILY MEMBER"/>
    <property type="match status" value="1"/>
</dbReference>
<feature type="domain" description="Fibulin-2" evidence="3">
    <location>
        <begin position="79"/>
        <end position="108"/>
    </location>
</feature>
<feature type="signal peptide" evidence="2">
    <location>
        <begin position="1"/>
        <end position="22"/>
    </location>
</feature>
<protein>
    <recommendedName>
        <fullName evidence="3">Fibulin-2 domain-containing protein</fullName>
    </recommendedName>
</protein>
<proteinExistence type="predicted"/>
<dbReference type="InterPro" id="IPR056612">
    <property type="entry name" value="FIBL-2_dom"/>
</dbReference>
<dbReference type="Gene3D" id="2.10.70.10">
    <property type="entry name" value="Complement Module, domain 1"/>
    <property type="match status" value="1"/>
</dbReference>
<dbReference type="GO" id="GO:0045202">
    <property type="term" value="C:synapse"/>
    <property type="evidence" value="ECO:0007669"/>
    <property type="project" value="UniProtKB-SubCell"/>
</dbReference>
<dbReference type="GO" id="GO:0005615">
    <property type="term" value="C:extracellular space"/>
    <property type="evidence" value="ECO:0007669"/>
    <property type="project" value="TreeGrafter"/>
</dbReference>
<dbReference type="AlphaFoldDB" id="A0A9Q0DF02"/>
<dbReference type="GO" id="GO:0030514">
    <property type="term" value="P:negative regulation of BMP signaling pathway"/>
    <property type="evidence" value="ECO:0007669"/>
    <property type="project" value="TreeGrafter"/>
</dbReference>
<evidence type="ECO:0000313" key="4">
    <source>
        <dbReference type="EMBL" id="KAJ3587077.1"/>
    </source>
</evidence>
<dbReference type="EMBL" id="JANIIK010000117">
    <property type="protein sequence ID" value="KAJ3587077.1"/>
    <property type="molecule type" value="Genomic_DNA"/>
</dbReference>
<organism evidence="4 5">
    <name type="scientific">Muraenolepis orangiensis</name>
    <name type="common">Patagonian moray cod</name>
    <dbReference type="NCBI Taxonomy" id="630683"/>
    <lineage>
        <taxon>Eukaryota</taxon>
        <taxon>Metazoa</taxon>
        <taxon>Chordata</taxon>
        <taxon>Craniata</taxon>
        <taxon>Vertebrata</taxon>
        <taxon>Euteleostomi</taxon>
        <taxon>Actinopterygii</taxon>
        <taxon>Neopterygii</taxon>
        <taxon>Teleostei</taxon>
        <taxon>Neoteleostei</taxon>
        <taxon>Acanthomorphata</taxon>
        <taxon>Zeiogadaria</taxon>
        <taxon>Gadariae</taxon>
        <taxon>Gadiformes</taxon>
        <taxon>Muraenolepidoidei</taxon>
        <taxon>Muraenolepididae</taxon>
        <taxon>Muraenolepis</taxon>
    </lineage>
</organism>
<dbReference type="GO" id="GO:0032281">
    <property type="term" value="C:AMPA glutamate receptor complex"/>
    <property type="evidence" value="ECO:0007669"/>
    <property type="project" value="TreeGrafter"/>
</dbReference>
<dbReference type="SUPFAM" id="SSF57603">
    <property type="entry name" value="FnI-like domain"/>
    <property type="match status" value="1"/>
</dbReference>
<keyword evidence="2" id="KW-0732">Signal</keyword>
<evidence type="ECO:0000313" key="5">
    <source>
        <dbReference type="Proteomes" id="UP001148018"/>
    </source>
</evidence>
<gene>
    <name evidence="4" type="ORF">NHX12_013467</name>
</gene>
<feature type="chain" id="PRO_5040263313" description="Fibulin-2 domain-containing protein" evidence="2">
    <location>
        <begin position="23"/>
        <end position="453"/>
    </location>
</feature>
<feature type="region of interest" description="Disordered" evidence="1">
    <location>
        <begin position="186"/>
        <end position="285"/>
    </location>
</feature>
<dbReference type="OrthoDB" id="4062651at2759"/>
<dbReference type="InterPro" id="IPR042979">
    <property type="entry name" value="VWC2/VWC2L"/>
</dbReference>
<dbReference type="PANTHER" id="PTHR46252:SF3">
    <property type="entry name" value="KIELIN_CHORDIN-LIKE PROTEIN"/>
    <property type="match status" value="1"/>
</dbReference>